<evidence type="ECO:0000259" key="8">
    <source>
        <dbReference type="Pfam" id="PF14698"/>
    </source>
</evidence>
<dbReference type="Gene3D" id="1.10.40.30">
    <property type="entry name" value="Fumarase/aspartase (C-terminal domain)"/>
    <property type="match status" value="1"/>
</dbReference>
<dbReference type="UniPathway" id="UPA00068">
    <property type="reaction ID" value="UER00114"/>
</dbReference>
<dbReference type="PRINTS" id="PR00145">
    <property type="entry name" value="ARGSUCLYASE"/>
</dbReference>
<dbReference type="HAMAP" id="MF_00006">
    <property type="entry name" value="Arg_succ_lyase"/>
    <property type="match status" value="1"/>
</dbReference>
<dbReference type="AlphaFoldDB" id="A0A1R1SEM6"/>
<comment type="pathway">
    <text evidence="1 6">Amino-acid biosynthesis; L-arginine biosynthesis; L-arginine from L-ornithine and carbamoyl phosphate: step 3/3.</text>
</comment>
<gene>
    <name evidence="6" type="primary">argH</name>
    <name evidence="9" type="ORF">SPAR_24141</name>
</gene>
<dbReference type="GO" id="GO:0004056">
    <property type="term" value="F:argininosuccinate lyase activity"/>
    <property type="evidence" value="ECO:0007669"/>
    <property type="project" value="UniProtKB-UniRule"/>
</dbReference>
<comment type="subcellular location">
    <subcellularLocation>
        <location evidence="6">Cytoplasm</location>
    </subcellularLocation>
</comment>
<dbReference type="InterPro" id="IPR000362">
    <property type="entry name" value="Fumarate_lyase_fam"/>
</dbReference>
<evidence type="ECO:0000256" key="6">
    <source>
        <dbReference type="HAMAP-Rule" id="MF_00006"/>
    </source>
</evidence>
<dbReference type="SUPFAM" id="SSF48557">
    <property type="entry name" value="L-aspartase-like"/>
    <property type="match status" value="1"/>
</dbReference>
<comment type="similarity">
    <text evidence="6">Belongs to the lyase 1 family. Argininosuccinate lyase subfamily.</text>
</comment>
<dbReference type="InterPro" id="IPR009049">
    <property type="entry name" value="Argininosuccinate_lyase"/>
</dbReference>
<name>A0A1R1SEM6_9ACTN</name>
<keyword evidence="3 6" id="KW-0055">Arginine biosynthesis</keyword>
<evidence type="ECO:0000256" key="4">
    <source>
        <dbReference type="ARBA" id="ARBA00022605"/>
    </source>
</evidence>
<keyword evidence="4 6" id="KW-0028">Amino-acid biosynthesis</keyword>
<keyword evidence="6" id="KW-0963">Cytoplasm</keyword>
<dbReference type="PROSITE" id="PS00163">
    <property type="entry name" value="FUMARATE_LYASES"/>
    <property type="match status" value="1"/>
</dbReference>
<proteinExistence type="inferred from homology"/>
<keyword evidence="10" id="KW-1185">Reference proteome</keyword>
<dbReference type="Pfam" id="PF14698">
    <property type="entry name" value="ASL_C2"/>
    <property type="match status" value="1"/>
</dbReference>
<dbReference type="GO" id="GO:0042450">
    <property type="term" value="P:L-arginine biosynthetic process via ornithine"/>
    <property type="evidence" value="ECO:0007669"/>
    <property type="project" value="UniProtKB-UniRule"/>
</dbReference>
<dbReference type="PRINTS" id="PR00149">
    <property type="entry name" value="FUMRATELYASE"/>
</dbReference>
<dbReference type="InterPro" id="IPR008948">
    <property type="entry name" value="L-Aspartase-like"/>
</dbReference>
<dbReference type="EMBL" id="ASQP01000321">
    <property type="protein sequence ID" value="OMI36861.1"/>
    <property type="molecule type" value="Genomic_DNA"/>
</dbReference>
<dbReference type="GO" id="GO:0005829">
    <property type="term" value="C:cytosol"/>
    <property type="evidence" value="ECO:0007669"/>
    <property type="project" value="TreeGrafter"/>
</dbReference>
<evidence type="ECO:0000313" key="9">
    <source>
        <dbReference type="EMBL" id="OMI36861.1"/>
    </source>
</evidence>
<sequence>MTSTTTKLWGGRFREASDPALARLSRSEPGYFDMAPYDLAGSRAHARELRRAGILDEAELGAVLAAIDLLDADYRAGTVIPSPDDEDVHTFLERVLTERLGPLGGKLRAGRSRNDQAANDLRLYLRDKSRTVVQATVDLIEALLGQAAEHTRTPAPGFTHLQPAQPVVFGHQLLAHAHALDRDADRIRDWDRRAAHSPLGAAALAGSAVARHPELAAAELGYDRVCRNSLDAVAARDHVAEFAFAASMLAVDVSRLAEEICLWASRQFRWVELDDRFATGSSIMPQKKNPDIAELARGKAGRLLGNLTGLLGALKGLPLAYNRDLAEDKRAAMDSVDTLLAVLPAMSGLIRTLTVNTAEMRAQATAGFTLATEMADWLALRGVPFQDAHEITGAVVRRCEDLGIDLPDLDDEQLAAVDPRLTSEVRSVLTVEAALAARSSRGGTSPERVVEQIDEFTERIRAHRDWAAVYDGPRA</sequence>
<evidence type="ECO:0000256" key="3">
    <source>
        <dbReference type="ARBA" id="ARBA00022571"/>
    </source>
</evidence>
<dbReference type="PANTHER" id="PTHR43814">
    <property type="entry name" value="ARGININOSUCCINATE LYASE"/>
    <property type="match status" value="1"/>
</dbReference>
<dbReference type="Gene3D" id="1.10.275.10">
    <property type="entry name" value="Fumarase/aspartase (N-terminal domain)"/>
    <property type="match status" value="1"/>
</dbReference>
<evidence type="ECO:0000256" key="1">
    <source>
        <dbReference type="ARBA" id="ARBA00004941"/>
    </source>
</evidence>
<dbReference type="CDD" id="cd01359">
    <property type="entry name" value="Argininosuccinate_lyase"/>
    <property type="match status" value="1"/>
</dbReference>
<protein>
    <recommendedName>
        <fullName evidence="2 6">Argininosuccinate lyase</fullName>
        <shortName evidence="6">ASAL</shortName>
        <ecNumber evidence="2 6">4.3.2.1</ecNumber>
    </recommendedName>
    <alternativeName>
        <fullName evidence="6">Arginosuccinase</fullName>
    </alternativeName>
</protein>
<dbReference type="InterPro" id="IPR022761">
    <property type="entry name" value="Fumarate_lyase_N"/>
</dbReference>
<organism evidence="9 10">
    <name type="scientific">Streptomyces sparsogenes DSM 40356</name>
    <dbReference type="NCBI Taxonomy" id="1331668"/>
    <lineage>
        <taxon>Bacteria</taxon>
        <taxon>Bacillati</taxon>
        <taxon>Actinomycetota</taxon>
        <taxon>Actinomycetes</taxon>
        <taxon>Kitasatosporales</taxon>
        <taxon>Streptomycetaceae</taxon>
        <taxon>Streptomyces</taxon>
    </lineage>
</organism>
<keyword evidence="5 6" id="KW-0456">Lyase</keyword>
<dbReference type="RefSeq" id="WP_076971153.1">
    <property type="nucleotide sequence ID" value="NZ_ASQP01000321.1"/>
</dbReference>
<dbReference type="PANTHER" id="PTHR43814:SF1">
    <property type="entry name" value="ARGININOSUCCINATE LYASE"/>
    <property type="match status" value="1"/>
</dbReference>
<dbReference type="InterPro" id="IPR020557">
    <property type="entry name" value="Fumarate_lyase_CS"/>
</dbReference>
<evidence type="ECO:0000256" key="2">
    <source>
        <dbReference type="ARBA" id="ARBA00012338"/>
    </source>
</evidence>
<dbReference type="NCBIfam" id="TIGR00838">
    <property type="entry name" value="argH"/>
    <property type="match status" value="1"/>
</dbReference>
<feature type="domain" description="Fumarate lyase N-terminal" evidence="7">
    <location>
        <begin position="11"/>
        <end position="305"/>
    </location>
</feature>
<dbReference type="FunFam" id="1.10.40.30:FF:000001">
    <property type="entry name" value="Argininosuccinate lyase"/>
    <property type="match status" value="1"/>
</dbReference>
<feature type="domain" description="Argininosuccinate lyase C-terminal" evidence="8">
    <location>
        <begin position="368"/>
        <end position="435"/>
    </location>
</feature>
<reference evidence="9 10" key="1">
    <citation type="submission" date="2013-05" db="EMBL/GenBank/DDBJ databases">
        <title>Genome sequence of Streptomyces sparsogenes DSM 40356.</title>
        <authorList>
            <person name="Coyne S."/>
            <person name="Seebeck F.P."/>
        </authorList>
    </citation>
    <scope>NUCLEOTIDE SEQUENCE [LARGE SCALE GENOMIC DNA]</scope>
    <source>
        <strain evidence="9 10">DSM 40356</strain>
    </source>
</reference>
<dbReference type="Gene3D" id="1.20.200.10">
    <property type="entry name" value="Fumarase/aspartase (Central domain)"/>
    <property type="match status" value="1"/>
</dbReference>
<dbReference type="FunFam" id="1.20.200.10:FF:000015">
    <property type="entry name" value="argininosuccinate lyase isoform X2"/>
    <property type="match status" value="1"/>
</dbReference>
<evidence type="ECO:0000256" key="5">
    <source>
        <dbReference type="ARBA" id="ARBA00023239"/>
    </source>
</evidence>
<evidence type="ECO:0000313" key="10">
    <source>
        <dbReference type="Proteomes" id="UP000186168"/>
    </source>
</evidence>
<comment type="catalytic activity">
    <reaction evidence="6">
        <text>2-(N(omega)-L-arginino)succinate = fumarate + L-arginine</text>
        <dbReference type="Rhea" id="RHEA:24020"/>
        <dbReference type="ChEBI" id="CHEBI:29806"/>
        <dbReference type="ChEBI" id="CHEBI:32682"/>
        <dbReference type="ChEBI" id="CHEBI:57472"/>
        <dbReference type="EC" id="4.3.2.1"/>
    </reaction>
</comment>
<dbReference type="Pfam" id="PF00206">
    <property type="entry name" value="Lyase_1"/>
    <property type="match status" value="1"/>
</dbReference>
<dbReference type="InterPro" id="IPR029419">
    <property type="entry name" value="Arg_succ_lyase_C"/>
</dbReference>
<accession>A0A1R1SEM6</accession>
<evidence type="ECO:0000259" key="7">
    <source>
        <dbReference type="Pfam" id="PF00206"/>
    </source>
</evidence>
<dbReference type="InterPro" id="IPR024083">
    <property type="entry name" value="Fumarase/histidase_N"/>
</dbReference>
<dbReference type="EC" id="4.3.2.1" evidence="2 6"/>
<comment type="caution">
    <text evidence="9">The sequence shown here is derived from an EMBL/GenBank/DDBJ whole genome shotgun (WGS) entry which is preliminary data.</text>
</comment>
<dbReference type="Proteomes" id="UP000186168">
    <property type="component" value="Unassembled WGS sequence"/>
</dbReference>